<dbReference type="EMBL" id="RBAL01000012">
    <property type="protein sequence ID" value="RKN39733.1"/>
    <property type="molecule type" value="Genomic_DNA"/>
</dbReference>
<evidence type="ECO:0000313" key="1">
    <source>
        <dbReference type="EMBL" id="RKN39733.1"/>
    </source>
</evidence>
<comment type="caution">
    <text evidence="1">The sequence shown here is derived from an EMBL/GenBank/DDBJ whole genome shotgun (WGS) entry which is preliminary data.</text>
</comment>
<proteinExistence type="predicted"/>
<protein>
    <submittedName>
        <fullName evidence="1">Uncharacterized protein</fullName>
    </submittedName>
</protein>
<dbReference type="AlphaFoldDB" id="A0A3A9YUI8"/>
<accession>A0A3A9YUI8</accession>
<dbReference type="Proteomes" id="UP000272474">
    <property type="component" value="Unassembled WGS sequence"/>
</dbReference>
<organism evidence="1 2">
    <name type="scientific">Streptomyces hoynatensis</name>
    <dbReference type="NCBI Taxonomy" id="1141874"/>
    <lineage>
        <taxon>Bacteria</taxon>
        <taxon>Bacillati</taxon>
        <taxon>Actinomycetota</taxon>
        <taxon>Actinomycetes</taxon>
        <taxon>Kitasatosporales</taxon>
        <taxon>Streptomycetaceae</taxon>
        <taxon>Streptomyces</taxon>
    </lineage>
</organism>
<keyword evidence="2" id="KW-1185">Reference proteome</keyword>
<gene>
    <name evidence="1" type="ORF">D7294_20025</name>
</gene>
<dbReference type="RefSeq" id="WP_120681735.1">
    <property type="nucleotide sequence ID" value="NZ_RBAL01000012.1"/>
</dbReference>
<reference evidence="1 2" key="1">
    <citation type="journal article" date="2014" name="Int. J. Syst. Evol. Microbiol.">
        <title>Streptomyces hoynatensis sp. nov., isolated from deep marine sediment.</title>
        <authorList>
            <person name="Veyisoglu A."/>
            <person name="Sahin N."/>
        </authorList>
    </citation>
    <scope>NUCLEOTIDE SEQUENCE [LARGE SCALE GENOMIC DNA]</scope>
    <source>
        <strain evidence="1 2">KCTC 29097</strain>
    </source>
</reference>
<sequence length="88" mass="9574">MALRFIAKDPNTGSNASPTVWVDEADNGLIFQGWKADEDTVAECLRTGNIPDHEAVVKIPARMIAIVREACDVAEQRAQLRQAAGELP</sequence>
<dbReference type="OrthoDB" id="3214245at2"/>
<name>A0A3A9YUI8_9ACTN</name>
<evidence type="ECO:0000313" key="2">
    <source>
        <dbReference type="Proteomes" id="UP000272474"/>
    </source>
</evidence>